<accession>A0AAF0I6M3</accession>
<dbReference type="Gene3D" id="3.40.1180.10">
    <property type="entry name" value="Decaprenyl diphosphate synthase-like"/>
    <property type="match status" value="1"/>
</dbReference>
<reference evidence="3" key="1">
    <citation type="submission" date="2022-10" db="EMBL/GenBank/DDBJ databases">
        <title>Vagococcus sp. isolated from poultry meat.</title>
        <authorList>
            <person name="Johansson P."/>
            <person name="Bjorkroth J."/>
        </authorList>
    </citation>
    <scope>NUCLEOTIDE SEQUENCE</scope>
    <source>
        <strain evidence="3">STAA11</strain>
    </source>
</reference>
<dbReference type="HAMAP" id="MF_01139">
    <property type="entry name" value="ISPT"/>
    <property type="match status" value="1"/>
</dbReference>
<comment type="cofactor">
    <cofactor evidence="2">
        <name>Mg(2+)</name>
        <dbReference type="ChEBI" id="CHEBI:18420"/>
    </cofactor>
    <text evidence="2">Binds 2 magnesium ions per subunit.</text>
</comment>
<feature type="binding site" evidence="2">
    <location>
        <position position="207"/>
    </location>
    <ligand>
        <name>substrate</name>
    </ligand>
</feature>
<feature type="binding site" evidence="2">
    <location>
        <position position="226"/>
    </location>
    <ligand>
        <name>Mg(2+)</name>
        <dbReference type="ChEBI" id="CHEBI:18420"/>
    </ligand>
</feature>
<comment type="subunit">
    <text evidence="2">Homodimer.</text>
</comment>
<dbReference type="EMBL" id="CP110232">
    <property type="protein sequence ID" value="WEG72765.1"/>
    <property type="molecule type" value="Genomic_DNA"/>
</dbReference>
<dbReference type="Proteomes" id="UP001179647">
    <property type="component" value="Chromosome"/>
</dbReference>
<feature type="binding site" evidence="2">
    <location>
        <begin position="80"/>
        <end position="82"/>
    </location>
    <ligand>
        <name>substrate</name>
    </ligand>
</feature>
<evidence type="ECO:0000256" key="1">
    <source>
        <dbReference type="ARBA" id="ARBA00022679"/>
    </source>
</evidence>
<dbReference type="GO" id="GO:0030145">
    <property type="term" value="F:manganese ion binding"/>
    <property type="evidence" value="ECO:0007669"/>
    <property type="project" value="TreeGrafter"/>
</dbReference>
<feature type="binding site" evidence="2">
    <location>
        <begin position="213"/>
        <end position="215"/>
    </location>
    <ligand>
        <name>substrate</name>
    </ligand>
</feature>
<comment type="similarity">
    <text evidence="2">Belongs to the UPP synthase family.</text>
</comment>
<feature type="binding site" evidence="2">
    <location>
        <begin position="36"/>
        <end position="39"/>
    </location>
    <ligand>
        <name>substrate</name>
    </ligand>
</feature>
<proteinExistence type="inferred from homology"/>
<organism evidence="3 4">
    <name type="scientific">Vagococcus intermedius</name>
    <dbReference type="NCBI Taxonomy" id="2991418"/>
    <lineage>
        <taxon>Bacteria</taxon>
        <taxon>Bacillati</taxon>
        <taxon>Bacillota</taxon>
        <taxon>Bacilli</taxon>
        <taxon>Lactobacillales</taxon>
        <taxon>Enterococcaceae</taxon>
        <taxon>Vagococcus</taxon>
    </lineage>
</organism>
<evidence type="ECO:0000313" key="3">
    <source>
        <dbReference type="EMBL" id="WEG72765.1"/>
    </source>
</evidence>
<dbReference type="GO" id="GO:0000287">
    <property type="term" value="F:magnesium ion binding"/>
    <property type="evidence" value="ECO:0007669"/>
    <property type="project" value="UniProtKB-UniRule"/>
</dbReference>
<dbReference type="GO" id="GO:0016094">
    <property type="term" value="P:polyprenol biosynthetic process"/>
    <property type="evidence" value="ECO:0007669"/>
    <property type="project" value="TreeGrafter"/>
</dbReference>
<feature type="active site" description="Proton acceptor" evidence="2">
    <location>
        <position position="83"/>
    </location>
</feature>
<dbReference type="Pfam" id="PF01255">
    <property type="entry name" value="Prenyltransf"/>
    <property type="match status" value="1"/>
</dbReference>
<feature type="binding site" evidence="2">
    <location>
        <position position="48"/>
    </location>
    <ligand>
        <name>substrate</name>
    </ligand>
</feature>
<keyword evidence="2" id="KW-0460">Magnesium</keyword>
<comment type="function">
    <text evidence="2">Catalyzes the condensation of isopentenyl diphosphate (IPP) with allylic pyrophosphates generating different type of terpenoids.</text>
</comment>
<evidence type="ECO:0000313" key="4">
    <source>
        <dbReference type="Proteomes" id="UP001179647"/>
    </source>
</evidence>
<dbReference type="NCBIfam" id="NF011405">
    <property type="entry name" value="PRK14830.1"/>
    <property type="match status" value="1"/>
</dbReference>
<dbReference type="AlphaFoldDB" id="A0AAF0I6M3"/>
<dbReference type="PROSITE" id="PS01066">
    <property type="entry name" value="UPP_SYNTHASE"/>
    <property type="match status" value="1"/>
</dbReference>
<dbReference type="RefSeq" id="WP_275468567.1">
    <property type="nucleotide sequence ID" value="NZ_CP110232.1"/>
</dbReference>
<sequence>MFRFFPQKQKYTLDKTNLTFDSEGIVPKHIAIIMDGNGRWAQNRRLPRVAGHKEGMNNVKKITKHASRLGIKALTLYAFSTENWKRPTTEVDYLMKLPVEFFDTFVPELIAENVKVNVIGYTDFLPEHTQKAVFDAMAQTKENDGMILNFALNYGSRAEMLTAMNQILADIKEEKLATETITEEIFSSYLMTASLGKELQDPDLLIRTSGEERISNFLLWQIAYSELFFTDALWPDFDQEHLEEALAAFQQRNRRFGGLDKKDEHHYDDFDEGEI</sequence>
<name>A0AAF0I6M3_9ENTE</name>
<keyword evidence="4" id="KW-1185">Reference proteome</keyword>
<gene>
    <name evidence="3" type="ORF">OL234_07180</name>
</gene>
<evidence type="ECO:0000256" key="2">
    <source>
        <dbReference type="HAMAP-Rule" id="MF_01139"/>
    </source>
</evidence>
<dbReference type="GO" id="GO:0005829">
    <property type="term" value="C:cytosol"/>
    <property type="evidence" value="ECO:0007669"/>
    <property type="project" value="TreeGrafter"/>
</dbReference>
<keyword evidence="2" id="KW-0479">Metal-binding</keyword>
<dbReference type="NCBIfam" id="TIGR00055">
    <property type="entry name" value="uppS"/>
    <property type="match status" value="1"/>
</dbReference>
<dbReference type="KEGG" id="vie:OL234_07180"/>
<protein>
    <recommendedName>
        <fullName evidence="2">Isoprenyl transferase</fullName>
        <ecNumber evidence="2">2.5.1.-</ecNumber>
    </recommendedName>
</protein>
<feature type="binding site" evidence="2">
    <location>
        <position position="40"/>
    </location>
    <ligand>
        <name>substrate</name>
    </ligand>
</feature>
<keyword evidence="1 2" id="KW-0808">Transferase</keyword>
<feature type="binding site" evidence="2">
    <location>
        <position position="84"/>
    </location>
    <ligand>
        <name>substrate</name>
    </ligand>
</feature>
<dbReference type="FunFam" id="3.40.1180.10:FF:000001">
    <property type="entry name" value="(2E,6E)-farnesyl-diphosphate-specific ditrans,polycis-undecaprenyl-diphosphate synthase"/>
    <property type="match status" value="1"/>
</dbReference>
<dbReference type="SUPFAM" id="SSF64005">
    <property type="entry name" value="Undecaprenyl diphosphate synthase"/>
    <property type="match status" value="1"/>
</dbReference>
<feature type="active site" evidence="2">
    <location>
        <position position="35"/>
    </location>
</feature>
<dbReference type="CDD" id="cd00475">
    <property type="entry name" value="Cis_IPPS"/>
    <property type="match status" value="1"/>
</dbReference>
<feature type="binding site" evidence="2">
    <location>
        <position position="86"/>
    </location>
    <ligand>
        <name>substrate</name>
    </ligand>
</feature>
<dbReference type="InterPro" id="IPR018520">
    <property type="entry name" value="UPP_synth-like_CS"/>
</dbReference>
<dbReference type="PANTHER" id="PTHR10291:SF0">
    <property type="entry name" value="DEHYDRODOLICHYL DIPHOSPHATE SYNTHASE 2"/>
    <property type="match status" value="1"/>
</dbReference>
<dbReference type="GO" id="GO:0008834">
    <property type="term" value="F:ditrans,polycis-undecaprenyl-diphosphate synthase [(2E,6E)-farnesyl-diphosphate specific] activity"/>
    <property type="evidence" value="ECO:0007669"/>
    <property type="project" value="TreeGrafter"/>
</dbReference>
<dbReference type="PANTHER" id="PTHR10291">
    <property type="entry name" value="DEHYDRODOLICHYL DIPHOSPHATE SYNTHASE FAMILY MEMBER"/>
    <property type="match status" value="1"/>
</dbReference>
<feature type="binding site" evidence="2">
    <location>
        <position position="35"/>
    </location>
    <ligand>
        <name>Mg(2+)</name>
        <dbReference type="ChEBI" id="CHEBI:18420"/>
    </ligand>
</feature>
<dbReference type="InterPro" id="IPR036424">
    <property type="entry name" value="UPP_synth-like_sf"/>
</dbReference>
<dbReference type="EC" id="2.5.1.-" evidence="2"/>
<feature type="binding site" evidence="2">
    <location>
        <position position="52"/>
    </location>
    <ligand>
        <name>substrate</name>
    </ligand>
</feature>
<dbReference type="InterPro" id="IPR001441">
    <property type="entry name" value="UPP_synth-like"/>
</dbReference>